<feature type="domain" description="2Fe-2S ferredoxin-type" evidence="3">
    <location>
        <begin position="1"/>
        <end position="92"/>
    </location>
</feature>
<dbReference type="AlphaFoldDB" id="A0A6J4HWE4"/>
<dbReference type="EMBL" id="CADCTK010000242">
    <property type="protein sequence ID" value="CAA9232904.1"/>
    <property type="molecule type" value="Genomic_DNA"/>
</dbReference>
<dbReference type="SUPFAM" id="SSF54292">
    <property type="entry name" value="2Fe-2S ferredoxin-like"/>
    <property type="match status" value="1"/>
</dbReference>
<dbReference type="InterPro" id="IPR036010">
    <property type="entry name" value="2Fe-2S_ferredoxin-like_sf"/>
</dbReference>
<dbReference type="PROSITE" id="PS51085">
    <property type="entry name" value="2FE2S_FER_2"/>
    <property type="match status" value="1"/>
</dbReference>
<evidence type="ECO:0000256" key="1">
    <source>
        <dbReference type="ARBA" id="ARBA00022630"/>
    </source>
</evidence>
<organism evidence="4">
    <name type="scientific">uncultured Chloroflexia bacterium</name>
    <dbReference type="NCBI Taxonomy" id="1672391"/>
    <lineage>
        <taxon>Bacteria</taxon>
        <taxon>Bacillati</taxon>
        <taxon>Chloroflexota</taxon>
        <taxon>Chloroflexia</taxon>
        <taxon>environmental samples</taxon>
    </lineage>
</organism>
<dbReference type="PANTHER" id="PTHR43644:SF1">
    <property type="entry name" value="NAD(P)H-FLAVIN REDUCTASE"/>
    <property type="match status" value="1"/>
</dbReference>
<protein>
    <submittedName>
        <fullName evidence="4">Ferredoxin</fullName>
    </submittedName>
</protein>
<dbReference type="Gene3D" id="3.10.20.30">
    <property type="match status" value="1"/>
</dbReference>
<accession>A0A6J4HWE4</accession>
<dbReference type="InterPro" id="IPR012675">
    <property type="entry name" value="Beta-grasp_dom_sf"/>
</dbReference>
<gene>
    <name evidence="4" type="ORF">AVDCRST_MAG26-1051</name>
</gene>
<dbReference type="InterPro" id="IPR001041">
    <property type="entry name" value="2Fe-2S_ferredoxin-type"/>
</dbReference>
<sequence>MPLLQVDDKTVEVPQGRRLVLAIKEAGVHIGHRCGGYAKCTTCRVEVVSGEPDSMTRGEYAKLRERELLGQYRLSCQLVCDHDIHVRSLMTLENQDWTDTGPPPEPVVMPEAVWYPREQLEREALAGA</sequence>
<evidence type="ECO:0000259" key="3">
    <source>
        <dbReference type="PROSITE" id="PS51085"/>
    </source>
</evidence>
<reference evidence="4" key="1">
    <citation type="submission" date="2020-02" db="EMBL/GenBank/DDBJ databases">
        <authorList>
            <person name="Meier V. D."/>
        </authorList>
    </citation>
    <scope>NUCLEOTIDE SEQUENCE</scope>
    <source>
        <strain evidence="4">AVDCRST_MAG26</strain>
    </source>
</reference>
<dbReference type="PANTHER" id="PTHR43644">
    <property type="entry name" value="NA(+)-TRANSLOCATING NADH-QUINONE REDUCTASE SUBUNIT"/>
    <property type="match status" value="1"/>
</dbReference>
<keyword evidence="1" id="KW-0285">Flavoprotein</keyword>
<dbReference type="GO" id="GO:0051536">
    <property type="term" value="F:iron-sulfur cluster binding"/>
    <property type="evidence" value="ECO:0007669"/>
    <property type="project" value="InterPro"/>
</dbReference>
<evidence type="ECO:0000256" key="2">
    <source>
        <dbReference type="ARBA" id="ARBA00022827"/>
    </source>
</evidence>
<name>A0A6J4HWE4_9CHLR</name>
<keyword evidence="2" id="KW-0274">FAD</keyword>
<evidence type="ECO:0000313" key="4">
    <source>
        <dbReference type="EMBL" id="CAA9232904.1"/>
    </source>
</evidence>
<dbReference type="Pfam" id="PF00111">
    <property type="entry name" value="Fer2"/>
    <property type="match status" value="1"/>
</dbReference>
<proteinExistence type="predicted"/>
<dbReference type="CDD" id="cd00207">
    <property type="entry name" value="fer2"/>
    <property type="match status" value="1"/>
</dbReference>